<name>A0A067QM83_9AGAM</name>
<dbReference type="InParanoid" id="A0A067QM83"/>
<dbReference type="EMBL" id="KL197710">
    <property type="protein sequence ID" value="KDQ63751.1"/>
    <property type="molecule type" value="Genomic_DNA"/>
</dbReference>
<proteinExistence type="predicted"/>
<keyword evidence="2" id="KW-1133">Transmembrane helix</keyword>
<dbReference type="HOGENOM" id="CLU_1547679_0_0_1"/>
<gene>
    <name evidence="3" type="ORF">JAAARDRAFT_29782</name>
</gene>
<evidence type="ECO:0000256" key="1">
    <source>
        <dbReference type="SAM" id="MobiDB-lite"/>
    </source>
</evidence>
<organism evidence="3 4">
    <name type="scientific">Jaapia argillacea MUCL 33604</name>
    <dbReference type="NCBI Taxonomy" id="933084"/>
    <lineage>
        <taxon>Eukaryota</taxon>
        <taxon>Fungi</taxon>
        <taxon>Dikarya</taxon>
        <taxon>Basidiomycota</taxon>
        <taxon>Agaricomycotina</taxon>
        <taxon>Agaricomycetes</taxon>
        <taxon>Agaricomycetidae</taxon>
        <taxon>Jaapiales</taxon>
        <taxon>Jaapiaceae</taxon>
        <taxon>Jaapia</taxon>
    </lineage>
</organism>
<keyword evidence="4" id="KW-1185">Reference proteome</keyword>
<feature type="compositionally biased region" description="Low complexity" evidence="1">
    <location>
        <begin position="161"/>
        <end position="171"/>
    </location>
</feature>
<dbReference type="AlphaFoldDB" id="A0A067QM83"/>
<protein>
    <submittedName>
        <fullName evidence="3">Uncharacterized protein</fullName>
    </submittedName>
</protein>
<feature type="transmembrane region" description="Helical" evidence="2">
    <location>
        <begin position="55"/>
        <end position="72"/>
    </location>
</feature>
<evidence type="ECO:0000256" key="2">
    <source>
        <dbReference type="SAM" id="Phobius"/>
    </source>
</evidence>
<feature type="region of interest" description="Disordered" evidence="1">
    <location>
        <begin position="133"/>
        <end position="171"/>
    </location>
</feature>
<evidence type="ECO:0000313" key="3">
    <source>
        <dbReference type="EMBL" id="KDQ63751.1"/>
    </source>
</evidence>
<feature type="transmembrane region" description="Helical" evidence="2">
    <location>
        <begin position="20"/>
        <end position="43"/>
    </location>
</feature>
<reference evidence="4" key="1">
    <citation type="journal article" date="2014" name="Proc. Natl. Acad. Sci. U.S.A.">
        <title>Extensive sampling of basidiomycete genomes demonstrates inadequacy of the white-rot/brown-rot paradigm for wood decay fungi.</title>
        <authorList>
            <person name="Riley R."/>
            <person name="Salamov A.A."/>
            <person name="Brown D.W."/>
            <person name="Nagy L.G."/>
            <person name="Floudas D."/>
            <person name="Held B.W."/>
            <person name="Levasseur A."/>
            <person name="Lombard V."/>
            <person name="Morin E."/>
            <person name="Otillar R."/>
            <person name="Lindquist E.A."/>
            <person name="Sun H."/>
            <person name="LaButti K.M."/>
            <person name="Schmutz J."/>
            <person name="Jabbour D."/>
            <person name="Luo H."/>
            <person name="Baker S.E."/>
            <person name="Pisabarro A.G."/>
            <person name="Walton J.D."/>
            <person name="Blanchette R.A."/>
            <person name="Henrissat B."/>
            <person name="Martin F."/>
            <person name="Cullen D."/>
            <person name="Hibbett D.S."/>
            <person name="Grigoriev I.V."/>
        </authorList>
    </citation>
    <scope>NUCLEOTIDE SEQUENCE [LARGE SCALE GENOMIC DNA]</scope>
    <source>
        <strain evidence="4">MUCL 33604</strain>
    </source>
</reference>
<keyword evidence="2" id="KW-0812">Transmembrane</keyword>
<dbReference type="Proteomes" id="UP000027265">
    <property type="component" value="Unassembled WGS sequence"/>
</dbReference>
<feature type="transmembrane region" description="Helical" evidence="2">
    <location>
        <begin position="78"/>
        <end position="102"/>
    </location>
</feature>
<sequence>MADFVQGLDPAKLVLVETIMSFSISAFTAPSYNLPLFLFGIYVQENSDAIISLKTFTGLLGVSGLFDLLYMANYELHWFVKLVLILIFFLKVPTFLAFGLALRSRGAQFSGLGNNISGNTVWSMPGGFTGFGGGGREGYESVEEPSTNHTKPVAPPPPPQSGQAPGAYQSV</sequence>
<accession>A0A067QM83</accession>
<keyword evidence="2" id="KW-0472">Membrane</keyword>
<evidence type="ECO:0000313" key="4">
    <source>
        <dbReference type="Proteomes" id="UP000027265"/>
    </source>
</evidence>
<dbReference type="OrthoDB" id="2500246at2759"/>